<organism evidence="1 2">
    <name type="scientific">Leptotrichia hongkongensis</name>
    <dbReference type="NCBI Taxonomy" id="554406"/>
    <lineage>
        <taxon>Bacteria</taxon>
        <taxon>Fusobacteriati</taxon>
        <taxon>Fusobacteriota</taxon>
        <taxon>Fusobacteriia</taxon>
        <taxon>Fusobacteriales</taxon>
        <taxon>Leptotrichiaceae</taxon>
        <taxon>Leptotrichia</taxon>
    </lineage>
</organism>
<dbReference type="EMBL" id="AP019846">
    <property type="protein sequence ID" value="BBM59178.1"/>
    <property type="molecule type" value="Genomic_DNA"/>
</dbReference>
<dbReference type="Proteomes" id="UP000321561">
    <property type="component" value="Chromosome"/>
</dbReference>
<evidence type="ECO:0000313" key="2">
    <source>
        <dbReference type="Proteomes" id="UP000321561"/>
    </source>
</evidence>
<gene>
    <name evidence="1" type="ORF">JMUB5056_0761</name>
</gene>
<dbReference type="AlphaFoldDB" id="A0A510L5B0"/>
<protein>
    <submittedName>
        <fullName evidence="1">Uncharacterized protein</fullName>
    </submittedName>
</protein>
<evidence type="ECO:0000313" key="1">
    <source>
        <dbReference type="EMBL" id="BBM59178.1"/>
    </source>
</evidence>
<name>A0A510L5B0_9FUSO</name>
<dbReference type="KEGG" id="lhg:JMUB5056_0761"/>
<sequence length="41" mass="4889">MYKFILNKAVSKLIIKFDFGAVLFVIKDYSKYTQTYFNLNC</sequence>
<proteinExistence type="predicted"/>
<reference evidence="1 2" key="1">
    <citation type="submission" date="2019-07" db="EMBL/GenBank/DDBJ databases">
        <title>Complete Genome Sequence of Leptotrichia hongkongensis Strain JMUB5056.</title>
        <authorList>
            <person name="Watanabe S."/>
            <person name="Cui L."/>
        </authorList>
    </citation>
    <scope>NUCLEOTIDE SEQUENCE [LARGE SCALE GENOMIC DNA]</scope>
    <source>
        <strain evidence="1 2">JMUB5056</strain>
    </source>
</reference>
<accession>A0A510L5B0</accession>